<reference evidence="2" key="1">
    <citation type="submission" date="2018-01" db="EMBL/GenBank/DDBJ databases">
        <authorList>
            <person name="Regsiter A."/>
            <person name="William W."/>
        </authorList>
    </citation>
    <scope>NUCLEOTIDE SEQUENCE</scope>
    <source>
        <strain evidence="2">TRIP AH-1</strain>
    </source>
</reference>
<proteinExistence type="predicted"/>
<dbReference type="Pfam" id="PF07705">
    <property type="entry name" value="CARDB"/>
    <property type="match status" value="1"/>
</dbReference>
<dbReference type="Gene3D" id="2.60.40.10">
    <property type="entry name" value="Immunoglobulins"/>
    <property type="match status" value="1"/>
</dbReference>
<dbReference type="EMBL" id="OJIN01000072">
    <property type="protein sequence ID" value="SPD72987.1"/>
    <property type="molecule type" value="Genomic_DNA"/>
</dbReference>
<accession>A0A445MU22</accession>
<organism evidence="2">
    <name type="scientific">uncultured Desulfobacterium sp</name>
    <dbReference type="NCBI Taxonomy" id="201089"/>
    <lineage>
        <taxon>Bacteria</taxon>
        <taxon>Pseudomonadati</taxon>
        <taxon>Thermodesulfobacteriota</taxon>
        <taxon>Desulfobacteria</taxon>
        <taxon>Desulfobacterales</taxon>
        <taxon>Desulfobacteriaceae</taxon>
        <taxon>Desulfobacterium</taxon>
        <taxon>environmental samples</taxon>
    </lineage>
</organism>
<name>A0A445MU22_9BACT</name>
<sequence length="781" mass="83815">MSRPKKIAVRLHAALLGLVLWIPFYTGSLQDKWEGFPALGSEAFAQDLSGSFLTLTQKCKWKDTGVQCKISGKFKILNLGEEKAPSSKVRFFLSDDSVLDEDNDLSLKEVKVGSISAGKSKTKSVKINLSPGISASDKIVIALVDADNSVPETDETNNVIISDMFPSGTQFFPFEQGNIWEFQGTISGNTESPSSYVNTRMVTGNKELNGVTTTVFTESNSDNSGIAIDEYLVKDDQGITFWGGSGDAGIFPSQMIPFHRVYFPLQLKTPVKESFKGLDLGEDIDGDGMNETTDVNTTVTVAAFEGVVVPAGTFSNSVRINTEAKLSIMLSVSHKKVKFNVTQAEWFADGLGPVKRNISISARIQGQKFSEQVIEELNGAISGGEGTGIVHIPIADGVATADSDTTNPGKTAIGFDGTNYLVAFYSETEPASGLNGAIISGNGSILNTFLISPNGEGCSTWPCKSTNPAIAFDGANYLVVFVRDGNIYGMRVSPSGVLLDDEPGFQISSGTINWLPAIAFDGNDFMVVWNKYYESQNGIYAAKVTPEGVLINEFPISFSSGEQINPSIAFDGSNYFLVYRDTKSGSGLTEDADIYGARVTPEGNVLDPEGIPVSTAPGYQDGPQIIFDGASYFVVWTDARNDPDAQFPPCSDIFGARINPDGMLLDGPSDTGGIAINTYSSPKWNPRVSFDGEHFFVIWEYSYSYDEPVGIFGAKVSADGNLVNGPSDQIGLPISGPPLSSTGRFVHPDILFGGNAYLIDWVNNSEAIGTMKDIQGALLFP</sequence>
<feature type="domain" description="CARDB" evidence="1">
    <location>
        <begin position="58"/>
        <end position="159"/>
    </location>
</feature>
<dbReference type="AlphaFoldDB" id="A0A445MU22"/>
<dbReference type="InterPro" id="IPR013783">
    <property type="entry name" value="Ig-like_fold"/>
</dbReference>
<dbReference type="InterPro" id="IPR011635">
    <property type="entry name" value="CARDB"/>
</dbReference>
<evidence type="ECO:0000313" key="2">
    <source>
        <dbReference type="EMBL" id="SPD72987.1"/>
    </source>
</evidence>
<evidence type="ECO:0000259" key="1">
    <source>
        <dbReference type="Pfam" id="PF07705"/>
    </source>
</evidence>
<gene>
    <name evidence="2" type="ORF">PITCH_A1630009</name>
</gene>
<dbReference type="Gene3D" id="2.40.360.20">
    <property type="match status" value="1"/>
</dbReference>
<protein>
    <recommendedName>
        <fullName evidence="1">CARDB domain-containing protein</fullName>
    </recommendedName>
</protein>